<dbReference type="EMBL" id="LBWK01000002">
    <property type="protein sequence ID" value="KKR05820.1"/>
    <property type="molecule type" value="Genomic_DNA"/>
</dbReference>
<comment type="caution">
    <text evidence="1">The sequence shown here is derived from an EMBL/GenBank/DDBJ whole genome shotgun (WGS) entry which is preliminary data.</text>
</comment>
<evidence type="ECO:0000313" key="2">
    <source>
        <dbReference type="Proteomes" id="UP000034799"/>
    </source>
</evidence>
<organism evidence="1 2">
    <name type="scientific">candidate division WS6 bacterium GW2011_GWF2_39_15</name>
    <dbReference type="NCBI Taxonomy" id="1619100"/>
    <lineage>
        <taxon>Bacteria</taxon>
        <taxon>Candidatus Dojkabacteria</taxon>
    </lineage>
</organism>
<name>A0A0G0Q5X9_9BACT</name>
<evidence type="ECO:0000313" key="1">
    <source>
        <dbReference type="EMBL" id="KKR05820.1"/>
    </source>
</evidence>
<proteinExistence type="predicted"/>
<dbReference type="AlphaFoldDB" id="A0A0G0Q5X9"/>
<dbReference type="Proteomes" id="UP000034799">
    <property type="component" value="Unassembled WGS sequence"/>
</dbReference>
<accession>A0A0G0Q5X9</accession>
<reference evidence="1 2" key="1">
    <citation type="journal article" date="2015" name="Nature">
        <title>rRNA introns, odd ribosomes, and small enigmatic genomes across a large radiation of phyla.</title>
        <authorList>
            <person name="Brown C.T."/>
            <person name="Hug L.A."/>
            <person name="Thomas B.C."/>
            <person name="Sharon I."/>
            <person name="Castelle C.J."/>
            <person name="Singh A."/>
            <person name="Wilkins M.J."/>
            <person name="Williams K.H."/>
            <person name="Banfield J.F."/>
        </authorList>
    </citation>
    <scope>NUCLEOTIDE SEQUENCE [LARGE SCALE GENOMIC DNA]</scope>
</reference>
<protein>
    <submittedName>
        <fullName evidence="1">Uncharacterized protein</fullName>
    </submittedName>
</protein>
<gene>
    <name evidence="1" type="ORF">UT34_C0002G0327</name>
</gene>
<sequence>MKLYSQNLGKWKSKTRFDVWYLKQDERYTHLVMDCIKSFKKELELHSKKRETILKIKEAYFNGVKYKDKVKSIDIYKAVLGNNIDSVVAFTKFIKK</sequence>